<dbReference type="EMBL" id="OU503047">
    <property type="protein sequence ID" value="CAI9772651.1"/>
    <property type="molecule type" value="Genomic_DNA"/>
</dbReference>
<feature type="compositionally biased region" description="Basic and acidic residues" evidence="1">
    <location>
        <begin position="386"/>
        <end position="486"/>
    </location>
</feature>
<feature type="compositionally biased region" description="Basic and acidic residues" evidence="1">
    <location>
        <begin position="92"/>
        <end position="130"/>
    </location>
</feature>
<protein>
    <submittedName>
        <fullName evidence="2">Uncharacterized protein</fullName>
    </submittedName>
</protein>
<feature type="compositionally biased region" description="Basic and acidic residues" evidence="1">
    <location>
        <begin position="745"/>
        <end position="762"/>
    </location>
</feature>
<gene>
    <name evidence="2" type="ORF">FPE_LOCUS20081</name>
</gene>
<dbReference type="PANTHER" id="PTHR34837:SF1">
    <property type="entry name" value="LOW PROTEIN: ZINC FINGER CCCH DOMAIN PROTEIN"/>
    <property type="match status" value="1"/>
</dbReference>
<evidence type="ECO:0000313" key="2">
    <source>
        <dbReference type="EMBL" id="CAI9772651.1"/>
    </source>
</evidence>
<feature type="region of interest" description="Disordered" evidence="1">
    <location>
        <begin position="932"/>
        <end position="1027"/>
    </location>
</feature>
<evidence type="ECO:0000256" key="1">
    <source>
        <dbReference type="SAM" id="MobiDB-lite"/>
    </source>
</evidence>
<feature type="compositionally biased region" description="Polar residues" evidence="1">
    <location>
        <begin position="1297"/>
        <end position="1316"/>
    </location>
</feature>
<feature type="compositionally biased region" description="Basic and acidic residues" evidence="1">
    <location>
        <begin position="631"/>
        <end position="659"/>
    </location>
</feature>
<feature type="compositionally biased region" description="Low complexity" evidence="1">
    <location>
        <begin position="664"/>
        <end position="678"/>
    </location>
</feature>
<dbReference type="Proteomes" id="UP000834106">
    <property type="component" value="Chromosome 12"/>
</dbReference>
<feature type="compositionally biased region" description="Polar residues" evidence="1">
    <location>
        <begin position="703"/>
        <end position="717"/>
    </location>
</feature>
<feature type="compositionally biased region" description="Basic and acidic residues" evidence="1">
    <location>
        <begin position="16"/>
        <end position="57"/>
    </location>
</feature>
<feature type="compositionally biased region" description="Basic and acidic residues" evidence="1">
    <location>
        <begin position="580"/>
        <end position="590"/>
    </location>
</feature>
<feature type="compositionally biased region" description="Polar residues" evidence="1">
    <location>
        <begin position="955"/>
        <end position="973"/>
    </location>
</feature>
<feature type="compositionally biased region" description="Basic and acidic residues" evidence="1">
    <location>
        <begin position="554"/>
        <end position="568"/>
    </location>
</feature>
<feature type="compositionally biased region" description="Basic and acidic residues" evidence="1">
    <location>
        <begin position="493"/>
        <end position="532"/>
    </location>
</feature>
<feature type="compositionally biased region" description="Basic and acidic residues" evidence="1">
    <location>
        <begin position="1005"/>
        <end position="1027"/>
    </location>
</feature>
<proteinExistence type="predicted"/>
<reference evidence="2" key="1">
    <citation type="submission" date="2023-05" db="EMBL/GenBank/DDBJ databases">
        <authorList>
            <person name="Huff M."/>
        </authorList>
    </citation>
    <scope>NUCLEOTIDE SEQUENCE</scope>
</reference>
<feature type="region of interest" description="Disordered" evidence="1">
    <location>
        <begin position="1147"/>
        <end position="1166"/>
    </location>
</feature>
<keyword evidence="3" id="KW-1185">Reference proteome</keyword>
<dbReference type="PANTHER" id="PTHR34837">
    <property type="entry name" value="OS05G0595500 PROTEIN"/>
    <property type="match status" value="1"/>
</dbReference>
<evidence type="ECO:0000313" key="3">
    <source>
        <dbReference type="Proteomes" id="UP000834106"/>
    </source>
</evidence>
<organism evidence="2 3">
    <name type="scientific">Fraxinus pennsylvanica</name>
    <dbReference type="NCBI Taxonomy" id="56036"/>
    <lineage>
        <taxon>Eukaryota</taxon>
        <taxon>Viridiplantae</taxon>
        <taxon>Streptophyta</taxon>
        <taxon>Embryophyta</taxon>
        <taxon>Tracheophyta</taxon>
        <taxon>Spermatophyta</taxon>
        <taxon>Magnoliopsida</taxon>
        <taxon>eudicotyledons</taxon>
        <taxon>Gunneridae</taxon>
        <taxon>Pentapetalae</taxon>
        <taxon>asterids</taxon>
        <taxon>lamiids</taxon>
        <taxon>Lamiales</taxon>
        <taxon>Oleaceae</taxon>
        <taxon>Oleeae</taxon>
        <taxon>Fraxinus</taxon>
    </lineage>
</organism>
<feature type="compositionally biased region" description="Polar residues" evidence="1">
    <location>
        <begin position="603"/>
        <end position="614"/>
    </location>
</feature>
<feature type="region of interest" description="Disordered" evidence="1">
    <location>
        <begin position="1"/>
        <end position="810"/>
    </location>
</feature>
<sequence length="1316" mass="149237">MPQSSRHKSHKHSKHSSKEAKDKDCSDSEEDVNMKEKSSRCDSTRAYRDSASGEKHKISSQARKGKDGKDLSCDGNGEASEEYMSSKRRKERALLNKERADVSGRVSGDRWDGAGEERGRSDRNLEKEINKVGSSKIDLKLKGSNNKGESLRVESKSKSKRHESGTGGESKEENVESLVVEKDESTSKRESKRKSERTSSEWREGKELMDKECWLDKDKKGGQESKYGDAEIKAMDRNLENNQSSQLGDFSADRQRKRGRENTAWDVQDDLRNPELEKELEKRMRRTREGFTNRENDDKRFSSRGHCSKDVKFSVERHMGGSSGDRYEGDGDRDDRHRNGKHREDADKEVKHRDIKHREDSDKEAIHIDDIYREDSNRDGRRRGEKYREDGERENRCRDEKYRDAPESERDGRCRNDKYSEGAERDSRDRDDRYHEDTGKDGRHNNDRYHEDGDKDYRRRERTYREDIGRHNRHKEEKHWDDIEKYSRHKDRKQGDDCDREKRHIDSKYGDERGSRDRFGDKSDAKHSKDDGYAGDCHSRKSSMYDEGVSQDDGIVRCGDDQGWRRSDDVEDYGNNRSAQDQRSDAEKKSAGSVRMDGLTDIGRSTSRNVDVQISSSHSRRRSSPSPSFHATREHNRLSNEIKYSDYAHEEKFQDKITSTRDYASSSGGAEKISSSQSLEKLGQKDSHLGELSAERHLKSDIHTSSLQPVYKSPSSSADRRHLSKSNVRRSRDIEDSAQCNSGSRDAKDYSGKEGRGSREPSMDIFPGDELSRADGDTLSVSSPFSRNSHLSSSAKSLLPPPPFRTGMDSRRRRIGEPNVGRVQGNAWQGVPNWPSPVANGFIPFPHMPPPIGFHSVMQPFPVPSVFGVRPSMDLNHSQNLYHMPDADRFSGHGPPMGWHNPVDDSRPLPLHGWNASNAVFSDESHIYERPDWNPSRTLPGGQGWETSGDLWNGPNRSASMERPSSSEKQNNFVRGVDEVSAGQNEQPQRDQQADGAHISQLSDSSEKNADAEAPHISEEETRNLAKMSRKDDVQFCHVYLSKLDISADITEPELFKQWASIVDTDQNIISDLEDSKILYMEQAVETQAVSPGKTSTVPLFAVKSDFVFRKAMSHYKRQTEVFRVVNEEKLSLLSVKVESIPKSNQEELNVENDKVEEQSPADDMQDIEDGIPNSNEKFEHRNCSPMVEGSSRDLHQKLGLPVSMKTEKSGELIPGLDHVNTDVDMDSNLDPHEHIAEKNQLSVDNKGSDTHLLAGIKEVPTESAGNIQELKSGHTKCGTLLNSDVSEACEGIMPESNESGLVNLNQLHNSPESTR</sequence>
<feature type="compositionally biased region" description="Basic and acidic residues" evidence="1">
    <location>
        <begin position="682"/>
        <end position="702"/>
    </location>
</feature>
<feature type="region of interest" description="Disordered" evidence="1">
    <location>
        <begin position="1294"/>
        <end position="1316"/>
    </location>
</feature>
<feature type="compositionally biased region" description="Basic and acidic residues" evidence="1">
    <location>
        <begin position="196"/>
        <end position="239"/>
    </location>
</feature>
<name>A0AAD1ZMQ2_9LAMI</name>
<feature type="compositionally biased region" description="Basic and acidic residues" evidence="1">
    <location>
        <begin position="169"/>
        <end position="189"/>
    </location>
</feature>
<accession>A0AAD1ZMQ2</accession>
<feature type="compositionally biased region" description="Basic and acidic residues" evidence="1">
    <location>
        <begin position="269"/>
        <end position="379"/>
    </location>
</feature>
<feature type="compositionally biased region" description="Low complexity" evidence="1">
    <location>
        <begin position="786"/>
        <end position="798"/>
    </location>
</feature>
<feature type="compositionally biased region" description="Basic residues" evidence="1">
    <location>
        <begin position="1"/>
        <end position="15"/>
    </location>
</feature>